<comment type="subunit">
    <text evidence="5">Part of the 30S ribosomal subunit.</text>
</comment>
<dbReference type="GO" id="GO:0006412">
    <property type="term" value="P:translation"/>
    <property type="evidence" value="ECO:0007669"/>
    <property type="project" value="UniProtKB-UniRule"/>
</dbReference>
<evidence type="ECO:0000256" key="4">
    <source>
        <dbReference type="ARBA" id="ARBA00035277"/>
    </source>
</evidence>
<dbReference type="InterPro" id="IPR001047">
    <property type="entry name" value="Ribosomal_eS8"/>
</dbReference>
<dbReference type="CDD" id="cd11382">
    <property type="entry name" value="Ribosomal_S8e"/>
    <property type="match status" value="1"/>
</dbReference>
<evidence type="ECO:0000313" key="7">
    <source>
        <dbReference type="EMBL" id="HDS11256.1"/>
    </source>
</evidence>
<evidence type="ECO:0000256" key="1">
    <source>
        <dbReference type="ARBA" id="ARBA00005257"/>
    </source>
</evidence>
<reference evidence="7" key="1">
    <citation type="journal article" date="2020" name="mSystems">
        <title>Genome- and Community-Level Interaction Insights into Carbon Utilization and Element Cycling Functions of Hydrothermarchaeota in Hydrothermal Sediment.</title>
        <authorList>
            <person name="Zhou Z."/>
            <person name="Liu Y."/>
            <person name="Xu W."/>
            <person name="Pan J."/>
            <person name="Luo Z.H."/>
            <person name="Li M."/>
        </authorList>
    </citation>
    <scope>NUCLEOTIDE SEQUENCE [LARGE SCALE GENOMIC DNA]</scope>
    <source>
        <strain evidence="7">SpSt-123</strain>
    </source>
</reference>
<dbReference type="GO" id="GO:1990904">
    <property type="term" value="C:ribonucleoprotein complex"/>
    <property type="evidence" value="ECO:0007669"/>
    <property type="project" value="UniProtKB-KW"/>
</dbReference>
<dbReference type="Pfam" id="PF01201">
    <property type="entry name" value="Ribosomal_S8e"/>
    <property type="match status" value="1"/>
</dbReference>
<feature type="region of interest" description="Disordered" evidence="6">
    <location>
        <begin position="1"/>
        <end position="41"/>
    </location>
</feature>
<evidence type="ECO:0000256" key="2">
    <source>
        <dbReference type="ARBA" id="ARBA00022980"/>
    </source>
</evidence>
<keyword evidence="2 5" id="KW-0689">Ribosomal protein</keyword>
<organism evidence="7">
    <name type="scientific">Fervidicoccus fontis</name>
    <dbReference type="NCBI Taxonomy" id="683846"/>
    <lineage>
        <taxon>Archaea</taxon>
        <taxon>Thermoproteota</taxon>
        <taxon>Thermoprotei</taxon>
        <taxon>Fervidicoccales</taxon>
        <taxon>Fervidicoccaceae</taxon>
        <taxon>Fervidicoccus</taxon>
    </lineage>
</organism>
<dbReference type="NCBIfam" id="TIGR00307">
    <property type="entry name" value="eS8"/>
    <property type="match status" value="1"/>
</dbReference>
<dbReference type="GO" id="GO:0003735">
    <property type="term" value="F:structural constituent of ribosome"/>
    <property type="evidence" value="ECO:0007669"/>
    <property type="project" value="InterPro"/>
</dbReference>
<dbReference type="PANTHER" id="PTHR10394">
    <property type="entry name" value="40S RIBOSOMAL PROTEIN S8"/>
    <property type="match status" value="1"/>
</dbReference>
<dbReference type="Gene3D" id="2.40.10.310">
    <property type="match status" value="1"/>
</dbReference>
<dbReference type="InterPro" id="IPR020919">
    <property type="entry name" value="Ribosomal_protein_eS8_arc"/>
</dbReference>
<gene>
    <name evidence="5" type="primary">rps8e</name>
    <name evidence="7" type="ORF">ENO04_06590</name>
</gene>
<dbReference type="InterPro" id="IPR022309">
    <property type="entry name" value="Ribosomal_Se8/biogenesis_NSA2"/>
</dbReference>
<comment type="caution">
    <text evidence="7">The sequence shown here is derived from an EMBL/GenBank/DDBJ whole genome shotgun (WGS) entry which is preliminary data.</text>
</comment>
<keyword evidence="3 5" id="KW-0687">Ribonucleoprotein</keyword>
<proteinExistence type="inferred from homology"/>
<accession>A0A7C1E959</accession>
<sequence length="129" mass="14345">MGLWQGKDNKKPSGGIRRPAFKIKKKAKLGREPTMTRLGTKDNVIQDRVRGGNVKRRAKIISYAVVIDKKTGKARKEKIINILETPANREYARRNIITKGTIILVESGKAIVTSRPGQDGIVNAVLLQE</sequence>
<dbReference type="EMBL" id="DSDY01000196">
    <property type="protein sequence ID" value="HDS11256.1"/>
    <property type="molecule type" value="Genomic_DNA"/>
</dbReference>
<dbReference type="HAMAP" id="MF_00029">
    <property type="entry name" value="Ribosomal_eS8"/>
    <property type="match status" value="1"/>
</dbReference>
<dbReference type="GO" id="GO:0005840">
    <property type="term" value="C:ribosome"/>
    <property type="evidence" value="ECO:0007669"/>
    <property type="project" value="UniProtKB-KW"/>
</dbReference>
<evidence type="ECO:0000256" key="5">
    <source>
        <dbReference type="HAMAP-Rule" id="MF_00029"/>
    </source>
</evidence>
<evidence type="ECO:0000256" key="6">
    <source>
        <dbReference type="SAM" id="MobiDB-lite"/>
    </source>
</evidence>
<name>A0A7C1E959_9CREN</name>
<dbReference type="AlphaFoldDB" id="A0A7C1E959"/>
<comment type="similarity">
    <text evidence="1 5">Belongs to the eukaryotic ribosomal protein eS8 family.</text>
</comment>
<protein>
    <recommendedName>
        <fullName evidence="4 5">Small ribosomal subunit protein eS8</fullName>
    </recommendedName>
</protein>
<evidence type="ECO:0000256" key="3">
    <source>
        <dbReference type="ARBA" id="ARBA00023274"/>
    </source>
</evidence>
<feature type="compositionally biased region" description="Basic residues" evidence="6">
    <location>
        <begin position="19"/>
        <end position="28"/>
    </location>
</feature>